<dbReference type="HOGENOM" id="CLU_043802_1_0_9"/>
<dbReference type="InterPro" id="IPR044068">
    <property type="entry name" value="CB"/>
</dbReference>
<evidence type="ECO:0000256" key="2">
    <source>
        <dbReference type="ARBA" id="ARBA00023125"/>
    </source>
</evidence>
<reference evidence="7 8" key="1">
    <citation type="submission" date="2008-04" db="EMBL/GenBank/DDBJ databases">
        <title>Complete sequence of plasmid1 of Natranaerobius thermophilus JW/NM-WN-LF.</title>
        <authorList>
            <consortium name="US DOE Joint Genome Institute"/>
            <person name="Copeland A."/>
            <person name="Lucas S."/>
            <person name="Lapidus A."/>
            <person name="Glavina del Rio T."/>
            <person name="Dalin E."/>
            <person name="Tice H."/>
            <person name="Bruce D."/>
            <person name="Goodwin L."/>
            <person name="Pitluck S."/>
            <person name="Chertkov O."/>
            <person name="Brettin T."/>
            <person name="Detter J.C."/>
            <person name="Han C."/>
            <person name="Kuske C.R."/>
            <person name="Schmutz J."/>
            <person name="Larimer F."/>
            <person name="Land M."/>
            <person name="Hauser L."/>
            <person name="Kyrpides N."/>
            <person name="Lykidis A."/>
            <person name="Mesbah N.M."/>
            <person name="Wiegel J."/>
        </authorList>
    </citation>
    <scope>NUCLEOTIDE SEQUENCE [LARGE SCALE GENOMIC DNA]</scope>
    <source>
        <strain evidence="8">ATCC BAA-1301 / DSM 18059 / JW/NM-WN-LF</strain>
        <plasmid evidence="7 8">pNTHE01</plasmid>
    </source>
</reference>
<dbReference type="EMBL" id="CP001035">
    <property type="protein sequence ID" value="ACB86490.1"/>
    <property type="molecule type" value="Genomic_DNA"/>
</dbReference>
<keyword evidence="7" id="KW-0614">Plasmid</keyword>
<dbReference type="PANTHER" id="PTHR30349:SF41">
    <property type="entry name" value="INTEGRASE_RECOMBINASE PROTEIN MJ0367-RELATED"/>
    <property type="match status" value="1"/>
</dbReference>
<proteinExistence type="inferred from homology"/>
<dbReference type="InParanoid" id="B2A8P1"/>
<dbReference type="PANTHER" id="PTHR30349">
    <property type="entry name" value="PHAGE INTEGRASE-RELATED"/>
    <property type="match status" value="1"/>
</dbReference>
<evidence type="ECO:0000256" key="4">
    <source>
        <dbReference type="PROSITE-ProRule" id="PRU01248"/>
    </source>
</evidence>
<dbReference type="InterPro" id="IPR013762">
    <property type="entry name" value="Integrase-like_cat_sf"/>
</dbReference>
<feature type="domain" description="Tyr recombinase" evidence="5">
    <location>
        <begin position="106"/>
        <end position="316"/>
    </location>
</feature>
<dbReference type="Pfam" id="PF12834">
    <property type="entry name" value="Phage_int_SAM_2"/>
    <property type="match status" value="1"/>
</dbReference>
<dbReference type="OrthoDB" id="107900at2"/>
<dbReference type="InterPro" id="IPR050090">
    <property type="entry name" value="Tyrosine_recombinase_XerCD"/>
</dbReference>
<dbReference type="InterPro" id="IPR024457">
    <property type="entry name" value="Putative_integrase_N"/>
</dbReference>
<dbReference type="Pfam" id="PF00589">
    <property type="entry name" value="Phage_integrase"/>
    <property type="match status" value="1"/>
</dbReference>
<dbReference type="GO" id="GO:0015074">
    <property type="term" value="P:DNA integration"/>
    <property type="evidence" value="ECO:0007669"/>
    <property type="project" value="InterPro"/>
</dbReference>
<dbReference type="GO" id="GO:0006310">
    <property type="term" value="P:DNA recombination"/>
    <property type="evidence" value="ECO:0007669"/>
    <property type="project" value="UniProtKB-KW"/>
</dbReference>
<geneLocation type="plasmid" evidence="7 8">
    <name>pNTHE01</name>
</geneLocation>
<evidence type="ECO:0000313" key="7">
    <source>
        <dbReference type="EMBL" id="ACB86490.1"/>
    </source>
</evidence>
<dbReference type="KEGG" id="nth:Nther_2945"/>
<reference evidence="7 8" key="2">
    <citation type="journal article" date="2011" name="J. Bacteriol.">
        <title>Complete genome sequence of the anaerobic, halophilic alkalithermophile Natranaerobius thermophilus JW/NM-WN-LF.</title>
        <authorList>
            <person name="Zhao B."/>
            <person name="Mesbah N.M."/>
            <person name="Dalin E."/>
            <person name="Goodwin L."/>
            <person name="Nolan M."/>
            <person name="Pitluck S."/>
            <person name="Chertkov O."/>
            <person name="Brettin T.S."/>
            <person name="Han J."/>
            <person name="Larimer F.W."/>
            <person name="Land M.L."/>
            <person name="Hauser L."/>
            <person name="Kyrpides N."/>
            <person name="Wiegel J."/>
        </authorList>
    </citation>
    <scope>NUCLEOTIDE SEQUENCE [LARGE SCALE GENOMIC DNA]</scope>
    <source>
        <strain evidence="8">ATCC BAA-1301 / DSM 18059 / JW/NM-WN-LF</strain>
        <plasmid evidence="7 8">pNTHE01</plasmid>
    </source>
</reference>
<accession>B2A8P1</accession>
<organism evidence="7 8">
    <name type="scientific">Natranaerobius thermophilus (strain ATCC BAA-1301 / DSM 18059 / JW/NM-WN-LF)</name>
    <dbReference type="NCBI Taxonomy" id="457570"/>
    <lineage>
        <taxon>Bacteria</taxon>
        <taxon>Bacillati</taxon>
        <taxon>Bacillota</taxon>
        <taxon>Clostridia</taxon>
        <taxon>Natranaerobiales</taxon>
        <taxon>Natranaerobiaceae</taxon>
        <taxon>Natranaerobius</taxon>
    </lineage>
</organism>
<evidence type="ECO:0000259" key="6">
    <source>
        <dbReference type="PROSITE" id="PS51900"/>
    </source>
</evidence>
<dbReference type="GO" id="GO:0003677">
    <property type="term" value="F:DNA binding"/>
    <property type="evidence" value="ECO:0007669"/>
    <property type="project" value="UniProtKB-UniRule"/>
</dbReference>
<dbReference type="PROSITE" id="PS51900">
    <property type="entry name" value="CB"/>
    <property type="match status" value="1"/>
</dbReference>
<keyword evidence="8" id="KW-1185">Reference proteome</keyword>
<evidence type="ECO:0000256" key="3">
    <source>
        <dbReference type="ARBA" id="ARBA00023172"/>
    </source>
</evidence>
<dbReference type="InterPro" id="IPR002104">
    <property type="entry name" value="Integrase_catalytic"/>
</dbReference>
<feature type="domain" description="Core-binding (CB)" evidence="6">
    <location>
        <begin position="3"/>
        <end position="87"/>
    </location>
</feature>
<keyword evidence="3" id="KW-0233">DNA recombination</keyword>
<gene>
    <name evidence="7" type="ordered locus">Nther_2945</name>
</gene>
<dbReference type="Proteomes" id="UP000001683">
    <property type="component" value="Plasmid pNTHE01"/>
</dbReference>
<dbReference type="AlphaFoldDB" id="B2A8P1"/>
<dbReference type="SUPFAM" id="SSF56349">
    <property type="entry name" value="DNA breaking-rejoining enzymes"/>
    <property type="match status" value="1"/>
</dbReference>
<dbReference type="InterPro" id="IPR011010">
    <property type="entry name" value="DNA_brk_join_enz"/>
</dbReference>
<evidence type="ECO:0000256" key="1">
    <source>
        <dbReference type="ARBA" id="ARBA00008857"/>
    </source>
</evidence>
<keyword evidence="2 4" id="KW-0238">DNA-binding</keyword>
<dbReference type="PROSITE" id="PS51898">
    <property type="entry name" value="TYR_RECOMBINASE"/>
    <property type="match status" value="1"/>
</dbReference>
<dbReference type="Gene3D" id="1.10.150.130">
    <property type="match status" value="1"/>
</dbReference>
<dbReference type="Gene3D" id="1.10.443.10">
    <property type="entry name" value="Intergrase catalytic core"/>
    <property type="match status" value="1"/>
</dbReference>
<dbReference type="InterPro" id="IPR010998">
    <property type="entry name" value="Integrase_recombinase_N"/>
</dbReference>
<sequence length="316" mass="36655">MSNPLEQQLEKLYRHCRQGSKGYRIDSVKRAKEFARYIHDEYKVQNFKNIKDQHVASFVKYQQDKGNSDATIKNKLSSIRFFHDQVSNPRHQISDNKTLQEKYDFKFNKTPEIKEEVNRAWHEKEVDKAVEVATEMGREDVKDAITLAKNTGLRISEVTCMERRQAEQALKTGVMPVDRGTKGGRERVVPINTNSEREREVREVLEKRLSETERGGRLFTEYDQKAHQATRSIQDFLINNQDKFATVEGIELRGSTGDGSTNLNFHGLRYCYAQERKDELLNEHLGDRQKAAEDLSLEMGHNRTDVLRTYLAGESL</sequence>
<dbReference type="RefSeq" id="WP_012443516.1">
    <property type="nucleotide sequence ID" value="NC_010715.1"/>
</dbReference>
<comment type="similarity">
    <text evidence="1">Belongs to the 'phage' integrase family.</text>
</comment>
<name>B2A8P1_NATTJ</name>
<evidence type="ECO:0000313" key="8">
    <source>
        <dbReference type="Proteomes" id="UP000001683"/>
    </source>
</evidence>
<evidence type="ECO:0000259" key="5">
    <source>
        <dbReference type="PROSITE" id="PS51898"/>
    </source>
</evidence>
<protein>
    <submittedName>
        <fullName evidence="7">Phage integrase</fullName>
    </submittedName>
</protein>